<dbReference type="EMBL" id="JANPWB010000003">
    <property type="protein sequence ID" value="KAJ1200988.1"/>
    <property type="molecule type" value="Genomic_DNA"/>
</dbReference>
<keyword evidence="3" id="KW-1185">Reference proteome</keyword>
<accession>A0AAV7VH97</accession>
<organism evidence="2 3">
    <name type="scientific">Pleurodeles waltl</name>
    <name type="common">Iberian ribbed newt</name>
    <dbReference type="NCBI Taxonomy" id="8319"/>
    <lineage>
        <taxon>Eukaryota</taxon>
        <taxon>Metazoa</taxon>
        <taxon>Chordata</taxon>
        <taxon>Craniata</taxon>
        <taxon>Vertebrata</taxon>
        <taxon>Euteleostomi</taxon>
        <taxon>Amphibia</taxon>
        <taxon>Batrachia</taxon>
        <taxon>Caudata</taxon>
        <taxon>Salamandroidea</taxon>
        <taxon>Salamandridae</taxon>
        <taxon>Pleurodelinae</taxon>
        <taxon>Pleurodeles</taxon>
    </lineage>
</organism>
<dbReference type="Proteomes" id="UP001066276">
    <property type="component" value="Chromosome 2_1"/>
</dbReference>
<name>A0AAV7VH97_PLEWA</name>
<evidence type="ECO:0000256" key="1">
    <source>
        <dbReference type="SAM" id="MobiDB-lite"/>
    </source>
</evidence>
<protein>
    <submittedName>
        <fullName evidence="2">Uncharacterized protein</fullName>
    </submittedName>
</protein>
<gene>
    <name evidence="2" type="ORF">NDU88_004806</name>
</gene>
<proteinExistence type="predicted"/>
<feature type="compositionally biased region" description="Basic and acidic residues" evidence="1">
    <location>
        <begin position="1"/>
        <end position="30"/>
    </location>
</feature>
<dbReference type="AlphaFoldDB" id="A0AAV7VH97"/>
<comment type="caution">
    <text evidence="2">The sequence shown here is derived from an EMBL/GenBank/DDBJ whole genome shotgun (WGS) entry which is preliminary data.</text>
</comment>
<feature type="region of interest" description="Disordered" evidence="1">
    <location>
        <begin position="1"/>
        <end position="33"/>
    </location>
</feature>
<evidence type="ECO:0000313" key="2">
    <source>
        <dbReference type="EMBL" id="KAJ1200988.1"/>
    </source>
</evidence>
<sequence length="82" mass="9635">MEYNKSKSEEAKVIETIRSRDKEREKERLASKKVPRPKYRARDVYGLRATHHEAKRSIIRAELKKNNPVRATVYVDSVPARV</sequence>
<reference evidence="2" key="1">
    <citation type="journal article" date="2022" name="bioRxiv">
        <title>Sequencing and chromosome-scale assembly of the giantPleurodeles waltlgenome.</title>
        <authorList>
            <person name="Brown T."/>
            <person name="Elewa A."/>
            <person name="Iarovenko S."/>
            <person name="Subramanian E."/>
            <person name="Araus A.J."/>
            <person name="Petzold A."/>
            <person name="Susuki M."/>
            <person name="Suzuki K.-i.T."/>
            <person name="Hayashi T."/>
            <person name="Toyoda A."/>
            <person name="Oliveira C."/>
            <person name="Osipova E."/>
            <person name="Leigh N.D."/>
            <person name="Simon A."/>
            <person name="Yun M.H."/>
        </authorList>
    </citation>
    <scope>NUCLEOTIDE SEQUENCE</scope>
    <source>
        <strain evidence="2">20211129_DDA</strain>
        <tissue evidence="2">Liver</tissue>
    </source>
</reference>
<evidence type="ECO:0000313" key="3">
    <source>
        <dbReference type="Proteomes" id="UP001066276"/>
    </source>
</evidence>